<gene>
    <name evidence="3" type="ORF">FNK824_LOCUS3951</name>
    <name evidence="4" type="ORF">OTI717_LOCUS37904</name>
    <name evidence="1" type="ORF">RFH988_LOCUS26428</name>
    <name evidence="2" type="ORF">SEV965_LOCUS24135</name>
</gene>
<name>A0A820A740_9BILA</name>
<reference evidence="4" key="1">
    <citation type="submission" date="2021-02" db="EMBL/GenBank/DDBJ databases">
        <authorList>
            <person name="Nowell W R."/>
        </authorList>
    </citation>
    <scope>NUCLEOTIDE SEQUENCE</scope>
</reference>
<dbReference type="EMBL" id="CAJNOO010002102">
    <property type="protein sequence ID" value="CAF1236142.1"/>
    <property type="molecule type" value="Genomic_DNA"/>
</dbReference>
<dbReference type="PANTHER" id="PTHR24104:SF25">
    <property type="entry name" value="PROTEIN LIN-41"/>
    <property type="match status" value="1"/>
</dbReference>
<comment type="caution">
    <text evidence="4">The sequence shown here is derived from an EMBL/GenBank/DDBJ whole genome shotgun (WGS) entry which is preliminary data.</text>
</comment>
<dbReference type="EMBL" id="CAJOBE010000276">
    <property type="protein sequence ID" value="CAF3611800.1"/>
    <property type="molecule type" value="Genomic_DNA"/>
</dbReference>
<dbReference type="InterPro" id="IPR019405">
    <property type="entry name" value="Lactonase_7-beta_prop"/>
</dbReference>
<accession>A0A820A740</accession>
<dbReference type="CDD" id="cd05819">
    <property type="entry name" value="NHL"/>
    <property type="match status" value="1"/>
</dbReference>
<sequence>MVVKWAPNATSGTLVAGVPGLQGSTSNKLGRLRFIHLDENQGAIYVSDSSNNRIQKFIIGGNGTGVTVAGNGTVGTGLNQLNGPSGIWVTRDGKAIYVADNGNNRVMKWTIGVTQGSVVGGSISGVAGTNQLLNQPADVALDPSETYLYVSDYGNHRVQRFRVK</sequence>
<dbReference type="Proteomes" id="UP000663889">
    <property type="component" value="Unassembled WGS sequence"/>
</dbReference>
<dbReference type="Pfam" id="PF10282">
    <property type="entry name" value="Lactonase"/>
    <property type="match status" value="1"/>
</dbReference>
<dbReference type="Proteomes" id="UP000663874">
    <property type="component" value="Unassembled WGS sequence"/>
</dbReference>
<dbReference type="Gene3D" id="2.120.10.30">
    <property type="entry name" value="TolB, C-terminal domain"/>
    <property type="match status" value="1"/>
</dbReference>
<evidence type="ECO:0000313" key="5">
    <source>
        <dbReference type="Proteomes" id="UP000663823"/>
    </source>
</evidence>
<dbReference type="GO" id="GO:0008270">
    <property type="term" value="F:zinc ion binding"/>
    <property type="evidence" value="ECO:0007669"/>
    <property type="project" value="UniProtKB-KW"/>
</dbReference>
<dbReference type="PANTHER" id="PTHR24104">
    <property type="entry name" value="E3 UBIQUITIN-PROTEIN LIGASE NHLRC1-RELATED"/>
    <property type="match status" value="1"/>
</dbReference>
<proteinExistence type="predicted"/>
<dbReference type="EMBL" id="CAJNOU010001842">
    <property type="protein sequence ID" value="CAF1258930.1"/>
    <property type="molecule type" value="Genomic_DNA"/>
</dbReference>
<dbReference type="Proteomes" id="UP000663823">
    <property type="component" value="Unassembled WGS sequence"/>
</dbReference>
<organism evidence="4 5">
    <name type="scientific">Rotaria sordida</name>
    <dbReference type="NCBI Taxonomy" id="392033"/>
    <lineage>
        <taxon>Eukaryota</taxon>
        <taxon>Metazoa</taxon>
        <taxon>Spiralia</taxon>
        <taxon>Gnathifera</taxon>
        <taxon>Rotifera</taxon>
        <taxon>Eurotatoria</taxon>
        <taxon>Bdelloidea</taxon>
        <taxon>Philodinida</taxon>
        <taxon>Philodinidae</taxon>
        <taxon>Rotaria</taxon>
    </lineage>
</organism>
<dbReference type="InterPro" id="IPR011042">
    <property type="entry name" value="6-blade_b-propeller_TolB-like"/>
</dbReference>
<evidence type="ECO:0000313" key="1">
    <source>
        <dbReference type="EMBL" id="CAF1236142.1"/>
    </source>
</evidence>
<dbReference type="InterPro" id="IPR050952">
    <property type="entry name" value="TRIM-NHL_E3_ligases"/>
</dbReference>
<evidence type="ECO:0000313" key="2">
    <source>
        <dbReference type="EMBL" id="CAF1258930.1"/>
    </source>
</evidence>
<dbReference type="SUPFAM" id="SSF63829">
    <property type="entry name" value="Calcium-dependent phosphotriesterase"/>
    <property type="match status" value="1"/>
</dbReference>
<protein>
    <submittedName>
        <fullName evidence="4">Uncharacterized protein</fullName>
    </submittedName>
</protein>
<evidence type="ECO:0000313" key="3">
    <source>
        <dbReference type="EMBL" id="CAF3611800.1"/>
    </source>
</evidence>
<evidence type="ECO:0000313" key="4">
    <source>
        <dbReference type="EMBL" id="CAF4185742.1"/>
    </source>
</evidence>
<dbReference type="AlphaFoldDB" id="A0A820A740"/>
<dbReference type="OrthoDB" id="10041415at2759"/>
<dbReference type="Proteomes" id="UP000663882">
    <property type="component" value="Unassembled WGS sequence"/>
</dbReference>
<dbReference type="EMBL" id="CAJOAX010019078">
    <property type="protein sequence ID" value="CAF4185742.1"/>
    <property type="molecule type" value="Genomic_DNA"/>
</dbReference>